<dbReference type="HAMAP" id="MF_00347">
    <property type="entry name" value="Polyphosphate_kinase"/>
    <property type="match status" value="1"/>
</dbReference>
<dbReference type="InterPro" id="IPR025198">
    <property type="entry name" value="PPK_N_dom"/>
</dbReference>
<feature type="domain" description="Polyphosphate kinase C-terminal" evidence="10">
    <location>
        <begin position="515"/>
        <end position="682"/>
    </location>
</feature>
<evidence type="ECO:0000256" key="7">
    <source>
        <dbReference type="RuleBase" id="RU003800"/>
    </source>
</evidence>
<dbReference type="Pfam" id="PF13090">
    <property type="entry name" value="PP_kinase_C"/>
    <property type="match status" value="1"/>
</dbReference>
<dbReference type="AlphaFoldDB" id="A0A845A201"/>
<dbReference type="Gene3D" id="3.30.870.10">
    <property type="entry name" value="Endonuclease Chain A"/>
    <property type="match status" value="2"/>
</dbReference>
<dbReference type="EMBL" id="WTYH01000001">
    <property type="protein sequence ID" value="MXO94165.1"/>
    <property type="molecule type" value="Genomic_DNA"/>
</dbReference>
<dbReference type="Pfam" id="PF13089">
    <property type="entry name" value="PP_kinase_N"/>
    <property type="match status" value="1"/>
</dbReference>
<dbReference type="NCBIfam" id="TIGR03705">
    <property type="entry name" value="poly_P_kin"/>
    <property type="match status" value="1"/>
</dbReference>
<dbReference type="InterPro" id="IPR041108">
    <property type="entry name" value="PP_kinase_C_1"/>
</dbReference>
<feature type="domain" description="Polyphosphate kinase N-terminal" evidence="9">
    <location>
        <begin position="23"/>
        <end position="127"/>
    </location>
</feature>
<dbReference type="NCBIfam" id="NF003921">
    <property type="entry name" value="PRK05443.2-2"/>
    <property type="match status" value="1"/>
</dbReference>
<dbReference type="GO" id="GO:0006799">
    <property type="term" value="P:polyphosphate biosynthetic process"/>
    <property type="evidence" value="ECO:0007669"/>
    <property type="project" value="UniProtKB-UniRule"/>
</dbReference>
<feature type="binding site" evidence="6">
    <location>
        <position position="480"/>
    </location>
    <ligand>
        <name>ATP</name>
        <dbReference type="ChEBI" id="CHEBI:30616"/>
    </ligand>
</feature>
<protein>
    <recommendedName>
        <fullName evidence="6 7">Polyphosphate kinase</fullName>
        <ecNumber evidence="6 7">2.7.4.1</ecNumber>
    </recommendedName>
    <alternativeName>
        <fullName evidence="6">ATP-polyphosphate phosphotransferase</fullName>
    </alternativeName>
    <alternativeName>
        <fullName evidence="6">Polyphosphoric acid kinase</fullName>
    </alternativeName>
</protein>
<reference evidence="12 13" key="1">
    <citation type="submission" date="2019-12" db="EMBL/GenBank/DDBJ databases">
        <title>Genomic-based taxomic classification of the family Erythrobacteraceae.</title>
        <authorList>
            <person name="Xu L."/>
        </authorList>
    </citation>
    <scope>NUCLEOTIDE SEQUENCE [LARGE SCALE GENOMIC DNA]</scope>
    <source>
        <strain evidence="12 13">RC4-10-4</strain>
    </source>
</reference>
<evidence type="ECO:0000259" key="9">
    <source>
        <dbReference type="Pfam" id="PF13089"/>
    </source>
</evidence>
<dbReference type="RefSeq" id="WP_131453416.1">
    <property type="nucleotide sequence ID" value="NZ_BMJK01000002.1"/>
</dbReference>
<dbReference type="SUPFAM" id="SSF143724">
    <property type="entry name" value="PHP14-like"/>
    <property type="match status" value="1"/>
</dbReference>
<evidence type="ECO:0000256" key="2">
    <source>
        <dbReference type="ARBA" id="ARBA00022679"/>
    </source>
</evidence>
<dbReference type="InterPro" id="IPR036830">
    <property type="entry name" value="PP_kinase_middle_dom_sf"/>
</dbReference>
<evidence type="ECO:0000256" key="1">
    <source>
        <dbReference type="ARBA" id="ARBA00022553"/>
    </source>
</evidence>
<keyword evidence="4 6" id="KW-0418">Kinase</keyword>
<evidence type="ECO:0000259" key="10">
    <source>
        <dbReference type="Pfam" id="PF13090"/>
    </source>
</evidence>
<evidence type="ECO:0000259" key="8">
    <source>
        <dbReference type="Pfam" id="PF02503"/>
    </source>
</evidence>
<dbReference type="InterPro" id="IPR025200">
    <property type="entry name" value="PPK_C_dom2"/>
</dbReference>
<comment type="caution">
    <text evidence="12">The sequence shown here is derived from an EMBL/GenBank/DDBJ whole genome shotgun (WGS) entry which is preliminary data.</text>
</comment>
<comment type="function">
    <text evidence="6 7">Catalyzes the reversible transfer of the terminal phosphate of ATP to form a long-chain polyphosphate (polyP).</text>
</comment>
<feature type="binding site" evidence="6">
    <location>
        <position position="61"/>
    </location>
    <ligand>
        <name>ATP</name>
        <dbReference type="ChEBI" id="CHEBI:30616"/>
    </ligand>
</feature>
<dbReference type="GO" id="GO:0046872">
    <property type="term" value="F:metal ion binding"/>
    <property type="evidence" value="ECO:0007669"/>
    <property type="project" value="UniProtKB-KW"/>
</dbReference>
<proteinExistence type="inferred from homology"/>
<gene>
    <name evidence="6" type="primary">ppk</name>
    <name evidence="12" type="ORF">GRI62_11220</name>
</gene>
<dbReference type="SUPFAM" id="SSF56024">
    <property type="entry name" value="Phospholipase D/nuclease"/>
    <property type="match status" value="2"/>
</dbReference>
<dbReference type="PANTHER" id="PTHR30218:SF0">
    <property type="entry name" value="POLYPHOSPHATE KINASE"/>
    <property type="match status" value="1"/>
</dbReference>
<evidence type="ECO:0000256" key="4">
    <source>
        <dbReference type="ARBA" id="ARBA00022777"/>
    </source>
</evidence>
<dbReference type="PANTHER" id="PTHR30218">
    <property type="entry name" value="POLYPHOSPHATE KINASE"/>
    <property type="match status" value="1"/>
</dbReference>
<keyword evidence="3 6" id="KW-0547">Nucleotide-binding</keyword>
<dbReference type="CDD" id="cd09165">
    <property type="entry name" value="PLDc_PaPPK1_C1_like"/>
    <property type="match status" value="1"/>
</dbReference>
<dbReference type="GO" id="GO:0005524">
    <property type="term" value="F:ATP binding"/>
    <property type="evidence" value="ECO:0007669"/>
    <property type="project" value="UniProtKB-KW"/>
</dbReference>
<evidence type="ECO:0000256" key="3">
    <source>
        <dbReference type="ARBA" id="ARBA00022741"/>
    </source>
</evidence>
<feature type="domain" description="Polyphosphate kinase C-terminal" evidence="11">
    <location>
        <begin position="343"/>
        <end position="507"/>
    </location>
</feature>
<dbReference type="GO" id="GO:0008976">
    <property type="term" value="F:polyphosphate kinase activity"/>
    <property type="evidence" value="ECO:0007669"/>
    <property type="project" value="UniProtKB-UniRule"/>
</dbReference>
<comment type="catalytic activity">
    <reaction evidence="6 7">
        <text>[phosphate](n) + ATP = [phosphate](n+1) + ADP</text>
        <dbReference type="Rhea" id="RHEA:19573"/>
        <dbReference type="Rhea" id="RHEA-COMP:9859"/>
        <dbReference type="Rhea" id="RHEA-COMP:14280"/>
        <dbReference type="ChEBI" id="CHEBI:16838"/>
        <dbReference type="ChEBI" id="CHEBI:30616"/>
        <dbReference type="ChEBI" id="CHEBI:456216"/>
        <dbReference type="EC" id="2.7.4.1"/>
    </reaction>
</comment>
<evidence type="ECO:0000256" key="5">
    <source>
        <dbReference type="ARBA" id="ARBA00022840"/>
    </source>
</evidence>
<feature type="binding site" evidence="6">
    <location>
        <position position="387"/>
    </location>
    <ligand>
        <name>Mg(2+)</name>
        <dbReference type="ChEBI" id="CHEBI:18420"/>
    </ligand>
</feature>
<keyword evidence="5 6" id="KW-0067">ATP-binding</keyword>
<evidence type="ECO:0000313" key="13">
    <source>
        <dbReference type="Proteomes" id="UP000460626"/>
    </source>
</evidence>
<dbReference type="NCBIfam" id="NF003919">
    <property type="entry name" value="PRK05443.1-4"/>
    <property type="match status" value="1"/>
</dbReference>
<dbReference type="InterPro" id="IPR036832">
    <property type="entry name" value="PPK_N_dom_sf"/>
</dbReference>
<comment type="cofactor">
    <cofactor evidence="6">
        <name>Mg(2+)</name>
        <dbReference type="ChEBI" id="CHEBI:18420"/>
    </cofactor>
</comment>
<feature type="binding site" evidence="6">
    <location>
        <position position="576"/>
    </location>
    <ligand>
        <name>ATP</name>
        <dbReference type="ChEBI" id="CHEBI:30616"/>
    </ligand>
</feature>
<comment type="PTM">
    <text evidence="6 7">An intermediate of this reaction is the autophosphorylated ppk in which a phosphate is covalently linked to a histidine residue through a N-P bond.</text>
</comment>
<name>A0A845A201_9SPHN</name>
<dbReference type="Gene3D" id="3.30.1840.10">
    <property type="entry name" value="Polyphosphate kinase middle domain"/>
    <property type="match status" value="1"/>
</dbReference>
<dbReference type="OrthoDB" id="9761456at2"/>
<keyword evidence="2 6" id="KW-0808">Transferase</keyword>
<evidence type="ECO:0000313" key="12">
    <source>
        <dbReference type="EMBL" id="MXO94165.1"/>
    </source>
</evidence>
<keyword evidence="6" id="KW-0479">Metal-binding</keyword>
<dbReference type="Pfam" id="PF17941">
    <property type="entry name" value="PP_kinase_C_1"/>
    <property type="match status" value="1"/>
</dbReference>
<feature type="domain" description="Polyphosphate kinase middle" evidence="8">
    <location>
        <begin position="138"/>
        <end position="315"/>
    </location>
</feature>
<dbReference type="Gene3D" id="1.20.58.310">
    <property type="entry name" value="Polyphosphate kinase N-terminal domain"/>
    <property type="match status" value="1"/>
</dbReference>
<sequence length="733" mass="80908">MASDPTLSNAANDPADPAPASRYFNRELSWLAFNDRVLAEAANPAYPLLERLRFLSISGSNLDEFVMIRVAGLAGQVRSKIAETSIDGRTPRQQLAAIDGKVRALQIKQQQALDTLRLLLAAEGIHIEGEQQIGVQAEAWLRDWFESHIVPVVTPQALDPANPFPFVANGGIGALFTLQRESDGSRLIEMVLIPQALDRFVALPAELTDGESVLIAVERLVCRYAGILFPGFRVLGDGVFRVLRDSDLEIEEEAEDLVRLFRSAIQRRRRGQVIMLELADDFDPDAEDLLREKLGLAQALVTRTGGMLGISGLAQVVETDRPELRFPPYTPRYPERVLEHDGDVFAAIGAKDFIVHHPYESFEVVVDFLRQAAADPRVVSIKQALYRAGNQPTVINALIAAAEAGKSVTAVVELKARFDEEQNLKWAGELERAGVQVIYGFIDMKTHAKVSMVVREEDGAYRVYCHLGTGNYHPVTARIYTDLSYFTADPAFGRDAAKLFNFVTGHVEPDTMERLSISPLTLRERLVADIDHEIALAREGRPAAIWGKMNAITERGLIDKFYEASAAGVKVTLVVRGICCLRPGVPGLSENITVKSIIGRFLEHSRIYAFGNGRPLPSEEAIVYFSSADLMDRNLYRRVEALVPICNPTVHEQVLGQVMLANLLDTEQSWLLDGTSGVYHRVGDGNVVVGEQFNCHGYFMTNPSLSGRGDALADSRVPDLAERQTPTLPAHPR</sequence>
<dbReference type="Pfam" id="PF02503">
    <property type="entry name" value="PP_kinase"/>
    <property type="match status" value="1"/>
</dbReference>
<dbReference type="SUPFAM" id="SSF140356">
    <property type="entry name" value="PPK N-terminal domain-like"/>
    <property type="match status" value="1"/>
</dbReference>
<dbReference type="EC" id="2.7.4.1" evidence="6 7"/>
<dbReference type="Proteomes" id="UP000460626">
    <property type="component" value="Unassembled WGS sequence"/>
</dbReference>
<keyword evidence="13" id="KW-1185">Reference proteome</keyword>
<keyword evidence="1 6" id="KW-0597">Phosphoprotein</keyword>
<dbReference type="InterPro" id="IPR024953">
    <property type="entry name" value="PP_kinase_middle"/>
</dbReference>
<dbReference type="NCBIfam" id="NF003918">
    <property type="entry name" value="PRK05443.1-2"/>
    <property type="match status" value="1"/>
</dbReference>
<dbReference type="GO" id="GO:0009358">
    <property type="term" value="C:polyphosphate kinase complex"/>
    <property type="evidence" value="ECO:0007669"/>
    <property type="project" value="InterPro"/>
</dbReference>
<feature type="binding site" evidence="6">
    <location>
        <position position="604"/>
    </location>
    <ligand>
        <name>ATP</name>
        <dbReference type="ChEBI" id="CHEBI:30616"/>
    </ligand>
</feature>
<organism evidence="12 13">
    <name type="scientific">Aurantiacibacter arachoides</name>
    <dbReference type="NCBI Taxonomy" id="1850444"/>
    <lineage>
        <taxon>Bacteria</taxon>
        <taxon>Pseudomonadati</taxon>
        <taxon>Pseudomonadota</taxon>
        <taxon>Alphaproteobacteria</taxon>
        <taxon>Sphingomonadales</taxon>
        <taxon>Erythrobacteraceae</taxon>
        <taxon>Aurantiacibacter</taxon>
    </lineage>
</organism>
<dbReference type="InterPro" id="IPR003414">
    <property type="entry name" value="PP_kinase"/>
</dbReference>
<comment type="similarity">
    <text evidence="6 7">Belongs to the polyphosphate kinase 1 (PPK1) family.</text>
</comment>
<keyword evidence="6" id="KW-0460">Magnesium</keyword>
<feature type="active site" description="Phosphohistidine intermediate" evidence="6">
    <location>
        <position position="447"/>
    </location>
</feature>
<accession>A0A845A201</accession>
<evidence type="ECO:0000256" key="6">
    <source>
        <dbReference type="HAMAP-Rule" id="MF_00347"/>
    </source>
</evidence>
<feature type="binding site" evidence="6">
    <location>
        <position position="417"/>
    </location>
    <ligand>
        <name>Mg(2+)</name>
        <dbReference type="ChEBI" id="CHEBI:18420"/>
    </ligand>
</feature>
<evidence type="ECO:0000259" key="11">
    <source>
        <dbReference type="Pfam" id="PF17941"/>
    </source>
</evidence>
<dbReference type="PIRSF" id="PIRSF015589">
    <property type="entry name" value="PP_kinase"/>
    <property type="match status" value="1"/>
</dbReference>